<name>J3LMP0_ORYBR</name>
<proteinExistence type="predicted"/>
<feature type="chain" id="PRO_5003774034" description="F-box domain-containing protein" evidence="1">
    <location>
        <begin position="34"/>
        <end position="175"/>
    </location>
</feature>
<reference evidence="2" key="1">
    <citation type="journal article" date="2013" name="Nat. Commun.">
        <title>Whole-genome sequencing of Oryza brachyantha reveals mechanisms underlying Oryza genome evolution.</title>
        <authorList>
            <person name="Chen J."/>
            <person name="Huang Q."/>
            <person name="Gao D."/>
            <person name="Wang J."/>
            <person name="Lang Y."/>
            <person name="Liu T."/>
            <person name="Li B."/>
            <person name="Bai Z."/>
            <person name="Luis Goicoechea J."/>
            <person name="Liang C."/>
            <person name="Chen C."/>
            <person name="Zhang W."/>
            <person name="Sun S."/>
            <person name="Liao Y."/>
            <person name="Zhang X."/>
            <person name="Yang L."/>
            <person name="Song C."/>
            <person name="Wang M."/>
            <person name="Shi J."/>
            <person name="Liu G."/>
            <person name="Liu J."/>
            <person name="Zhou H."/>
            <person name="Zhou W."/>
            <person name="Yu Q."/>
            <person name="An N."/>
            <person name="Chen Y."/>
            <person name="Cai Q."/>
            <person name="Wang B."/>
            <person name="Liu B."/>
            <person name="Min J."/>
            <person name="Huang Y."/>
            <person name="Wu H."/>
            <person name="Li Z."/>
            <person name="Zhang Y."/>
            <person name="Yin Y."/>
            <person name="Song W."/>
            <person name="Jiang J."/>
            <person name="Jackson S.A."/>
            <person name="Wing R.A."/>
            <person name="Wang J."/>
            <person name="Chen M."/>
        </authorList>
    </citation>
    <scope>NUCLEOTIDE SEQUENCE [LARGE SCALE GENOMIC DNA]</scope>
    <source>
        <strain evidence="2">cv. IRGC 101232</strain>
    </source>
</reference>
<keyword evidence="3" id="KW-1185">Reference proteome</keyword>
<feature type="signal peptide" evidence="1">
    <location>
        <begin position="1"/>
        <end position="33"/>
    </location>
</feature>
<dbReference type="HOGENOM" id="CLU_1534866_0_0_1"/>
<protein>
    <recommendedName>
        <fullName evidence="4">F-box domain-containing protein</fullName>
    </recommendedName>
</protein>
<evidence type="ECO:0000256" key="1">
    <source>
        <dbReference type="SAM" id="SignalP"/>
    </source>
</evidence>
<accession>J3LMP0</accession>
<dbReference type="Gramene" id="OB03G23160.1">
    <property type="protein sequence ID" value="OB03G23160.1"/>
    <property type="gene ID" value="OB03G23160"/>
</dbReference>
<sequence>MARRATATAAIGRRGWRLVDLARSLLLLHFGDCVFVGGEAINATEARHGRTEPKALAVGAGDLLISEVLSRLPVKSIMRFRSVCCRHLELSHASPAAMTPPVLVVHTRQEVDPDGCATTEDMIGFHRVRPEQADLDAGERQLTRWWRSAAKDLVSFHCVRPGQAPPPPPPVRYGE</sequence>
<evidence type="ECO:0008006" key="4">
    <source>
        <dbReference type="Google" id="ProtNLM"/>
    </source>
</evidence>
<dbReference type="EnsemblPlants" id="OB03G23160.1">
    <property type="protein sequence ID" value="OB03G23160.1"/>
    <property type="gene ID" value="OB03G23160"/>
</dbReference>
<dbReference type="Proteomes" id="UP000006038">
    <property type="component" value="Chromosome 3"/>
</dbReference>
<evidence type="ECO:0000313" key="2">
    <source>
        <dbReference type="EnsemblPlants" id="OB03G23160.1"/>
    </source>
</evidence>
<evidence type="ECO:0000313" key="3">
    <source>
        <dbReference type="Proteomes" id="UP000006038"/>
    </source>
</evidence>
<dbReference type="AlphaFoldDB" id="J3LMP0"/>
<organism evidence="2">
    <name type="scientific">Oryza brachyantha</name>
    <name type="common">malo sina</name>
    <dbReference type="NCBI Taxonomy" id="4533"/>
    <lineage>
        <taxon>Eukaryota</taxon>
        <taxon>Viridiplantae</taxon>
        <taxon>Streptophyta</taxon>
        <taxon>Embryophyta</taxon>
        <taxon>Tracheophyta</taxon>
        <taxon>Spermatophyta</taxon>
        <taxon>Magnoliopsida</taxon>
        <taxon>Liliopsida</taxon>
        <taxon>Poales</taxon>
        <taxon>Poaceae</taxon>
        <taxon>BOP clade</taxon>
        <taxon>Oryzoideae</taxon>
        <taxon>Oryzeae</taxon>
        <taxon>Oryzinae</taxon>
        <taxon>Oryza</taxon>
    </lineage>
</organism>
<reference evidence="2" key="2">
    <citation type="submission" date="2013-04" db="UniProtKB">
        <authorList>
            <consortium name="EnsemblPlants"/>
        </authorList>
    </citation>
    <scope>IDENTIFICATION</scope>
</reference>
<keyword evidence="1" id="KW-0732">Signal</keyword>